<accession>A0A4C1ZZY1</accession>
<dbReference type="Proteomes" id="UP000299102">
    <property type="component" value="Unassembled WGS sequence"/>
</dbReference>
<dbReference type="EMBL" id="BGZK01002246">
    <property type="protein sequence ID" value="GBP92187.1"/>
    <property type="molecule type" value="Genomic_DNA"/>
</dbReference>
<name>A0A4C1ZZY1_EUMVA</name>
<dbReference type="AlphaFoldDB" id="A0A4C1ZZY1"/>
<feature type="signal peptide" evidence="1">
    <location>
        <begin position="1"/>
        <end position="22"/>
    </location>
</feature>
<sequence>MAHSQSGACTILLYFLIVPISTENQIEVVENDPFAASVRRGTAAAPAHLSRRPATDWVSPLRSRVGVDDHLSSDGSHARLPLENAVEKCPTRLKKFSLRKS</sequence>
<evidence type="ECO:0000313" key="3">
    <source>
        <dbReference type="Proteomes" id="UP000299102"/>
    </source>
</evidence>
<reference evidence="2 3" key="1">
    <citation type="journal article" date="2019" name="Commun. Biol.">
        <title>The bagworm genome reveals a unique fibroin gene that provides high tensile strength.</title>
        <authorList>
            <person name="Kono N."/>
            <person name="Nakamura H."/>
            <person name="Ohtoshi R."/>
            <person name="Tomita M."/>
            <person name="Numata K."/>
            <person name="Arakawa K."/>
        </authorList>
    </citation>
    <scope>NUCLEOTIDE SEQUENCE [LARGE SCALE GENOMIC DNA]</scope>
</reference>
<evidence type="ECO:0000313" key="2">
    <source>
        <dbReference type="EMBL" id="GBP92187.1"/>
    </source>
</evidence>
<keyword evidence="1" id="KW-0732">Signal</keyword>
<feature type="chain" id="PRO_5020033558" description="Secreted protein" evidence="1">
    <location>
        <begin position="23"/>
        <end position="101"/>
    </location>
</feature>
<gene>
    <name evidence="2" type="ORF">EVAR_100052_1</name>
</gene>
<comment type="caution">
    <text evidence="2">The sequence shown here is derived from an EMBL/GenBank/DDBJ whole genome shotgun (WGS) entry which is preliminary data.</text>
</comment>
<organism evidence="2 3">
    <name type="scientific">Eumeta variegata</name>
    <name type="common">Bagworm moth</name>
    <name type="synonym">Eumeta japonica</name>
    <dbReference type="NCBI Taxonomy" id="151549"/>
    <lineage>
        <taxon>Eukaryota</taxon>
        <taxon>Metazoa</taxon>
        <taxon>Ecdysozoa</taxon>
        <taxon>Arthropoda</taxon>
        <taxon>Hexapoda</taxon>
        <taxon>Insecta</taxon>
        <taxon>Pterygota</taxon>
        <taxon>Neoptera</taxon>
        <taxon>Endopterygota</taxon>
        <taxon>Lepidoptera</taxon>
        <taxon>Glossata</taxon>
        <taxon>Ditrysia</taxon>
        <taxon>Tineoidea</taxon>
        <taxon>Psychidae</taxon>
        <taxon>Oiketicinae</taxon>
        <taxon>Eumeta</taxon>
    </lineage>
</organism>
<proteinExistence type="predicted"/>
<evidence type="ECO:0000256" key="1">
    <source>
        <dbReference type="SAM" id="SignalP"/>
    </source>
</evidence>
<evidence type="ECO:0008006" key="4">
    <source>
        <dbReference type="Google" id="ProtNLM"/>
    </source>
</evidence>
<keyword evidence="3" id="KW-1185">Reference proteome</keyword>
<protein>
    <recommendedName>
        <fullName evidence="4">Secreted protein</fullName>
    </recommendedName>
</protein>